<dbReference type="Pfam" id="PF07963">
    <property type="entry name" value="N_methyl"/>
    <property type="match status" value="1"/>
</dbReference>
<reference evidence="3" key="1">
    <citation type="submission" date="2017-03" db="EMBL/GenBank/DDBJ databases">
        <title>Full genome sequence of a non-lethal Shewanella isolate that potentiates virulence of Vibio parahaemolyticus causing acute hepatopancreatic necrosis disease (AHPND) in shrimp.</title>
        <authorList>
            <person name="Prachumwat A."/>
            <person name="Sritunyalucksana K."/>
        </authorList>
    </citation>
    <scope>NUCLEOTIDE SEQUENCE [LARGE SCALE GENOMIC DNA]</scope>
    <source>
        <strain evidence="3">TH2012</strain>
    </source>
</reference>
<name>A0ABM7DQI8_9GAMM</name>
<dbReference type="NCBIfam" id="TIGR02532">
    <property type="entry name" value="IV_pilin_GFxxxE"/>
    <property type="match status" value="1"/>
</dbReference>
<organism evidence="2 3">
    <name type="scientific">Shewanella khirikhana</name>
    <dbReference type="NCBI Taxonomy" id="1965282"/>
    <lineage>
        <taxon>Bacteria</taxon>
        <taxon>Pseudomonadati</taxon>
        <taxon>Pseudomonadota</taxon>
        <taxon>Gammaproteobacteria</taxon>
        <taxon>Alteromonadales</taxon>
        <taxon>Shewanellaceae</taxon>
        <taxon>Shewanella</taxon>
    </lineage>
</organism>
<accession>A0ABM7DQI8</accession>
<evidence type="ECO:0000256" key="1">
    <source>
        <dbReference type="SAM" id="Phobius"/>
    </source>
</evidence>
<evidence type="ECO:0000313" key="2">
    <source>
        <dbReference type="EMBL" id="AZQ11956.1"/>
    </source>
</evidence>
<keyword evidence="3" id="KW-1185">Reference proteome</keyword>
<keyword evidence="1" id="KW-0812">Transmembrane</keyword>
<dbReference type="RefSeq" id="WP_126168169.1">
    <property type="nucleotide sequence ID" value="NZ_CP020373.1"/>
</dbReference>
<sequence>MKTQQGFTLTEVMVSLVISVVALLGLGKAQLQSLKHANNGFYYTQASIHAQNVSERLWLKACEFQQNPAAFTDAAYRASLQPGGRFNLVLPDAFANQMAVEVNWQDSRIEDGNSVSLNLTFPEFCQ</sequence>
<dbReference type="EMBL" id="CP020373">
    <property type="protein sequence ID" value="AZQ11956.1"/>
    <property type="molecule type" value="Genomic_DNA"/>
</dbReference>
<feature type="transmembrane region" description="Helical" evidence="1">
    <location>
        <begin position="6"/>
        <end position="26"/>
    </location>
</feature>
<proteinExistence type="predicted"/>
<keyword evidence="1" id="KW-1133">Transmembrane helix</keyword>
<dbReference type="InterPro" id="IPR012902">
    <property type="entry name" value="N_methyl_site"/>
</dbReference>
<evidence type="ECO:0000313" key="3">
    <source>
        <dbReference type="Proteomes" id="UP000278437"/>
    </source>
</evidence>
<evidence type="ECO:0008006" key="4">
    <source>
        <dbReference type="Google" id="ProtNLM"/>
    </source>
</evidence>
<dbReference type="Proteomes" id="UP000278437">
    <property type="component" value="Chromosome"/>
</dbReference>
<protein>
    <recommendedName>
        <fullName evidence="4">Prepilin-type N-terminal cleavage/methylation domain-containing protein</fullName>
    </recommendedName>
</protein>
<keyword evidence="1" id="KW-0472">Membrane</keyword>
<gene>
    <name evidence="2" type="ORF">STH12_02887</name>
</gene>